<reference evidence="2 3" key="1">
    <citation type="submission" date="2019-12" db="EMBL/GenBank/DDBJ databases">
        <title>Whole-genome analyses of novel actinobacteria.</title>
        <authorList>
            <person name="Sahin N."/>
            <person name="Saygin H."/>
        </authorList>
    </citation>
    <scope>NUCLEOTIDE SEQUENCE [LARGE SCALE GENOMIC DNA]</scope>
    <source>
        <strain evidence="2 3">KC615</strain>
    </source>
</reference>
<dbReference type="Proteomes" id="UP000430692">
    <property type="component" value="Unassembled WGS sequence"/>
</dbReference>
<protein>
    <submittedName>
        <fullName evidence="2">Helix-turn-helix domain-containing protein</fullName>
    </submittedName>
</protein>
<dbReference type="Pfam" id="PF02796">
    <property type="entry name" value="HTH_7"/>
    <property type="match status" value="1"/>
</dbReference>
<evidence type="ECO:0000313" key="3">
    <source>
        <dbReference type="Proteomes" id="UP000430692"/>
    </source>
</evidence>
<dbReference type="InterPro" id="IPR006120">
    <property type="entry name" value="Resolvase_HTH_dom"/>
</dbReference>
<dbReference type="RefSeq" id="WP_160802692.1">
    <property type="nucleotide sequence ID" value="NZ_WUUL01000013.1"/>
</dbReference>
<dbReference type="Gene3D" id="1.10.10.60">
    <property type="entry name" value="Homeodomain-like"/>
    <property type="match status" value="1"/>
</dbReference>
<evidence type="ECO:0000259" key="1">
    <source>
        <dbReference type="Pfam" id="PF02796"/>
    </source>
</evidence>
<sequence length="52" mass="6089">MHGRTPGRPQTEKDKMEYARYLLDQGNMTMQQVADKVVISRMTLHRKLKDAN</sequence>
<organism evidence="2 3">
    <name type="scientific">Shimazuella alba</name>
    <dbReference type="NCBI Taxonomy" id="2690964"/>
    <lineage>
        <taxon>Bacteria</taxon>
        <taxon>Bacillati</taxon>
        <taxon>Bacillota</taxon>
        <taxon>Bacilli</taxon>
        <taxon>Bacillales</taxon>
        <taxon>Thermoactinomycetaceae</taxon>
        <taxon>Shimazuella</taxon>
    </lineage>
</organism>
<proteinExistence type="predicted"/>
<keyword evidence="3" id="KW-1185">Reference proteome</keyword>
<dbReference type="GO" id="GO:0003677">
    <property type="term" value="F:DNA binding"/>
    <property type="evidence" value="ECO:0007669"/>
    <property type="project" value="InterPro"/>
</dbReference>
<dbReference type="GO" id="GO:0000150">
    <property type="term" value="F:DNA strand exchange activity"/>
    <property type="evidence" value="ECO:0007669"/>
    <property type="project" value="InterPro"/>
</dbReference>
<feature type="domain" description="Resolvase HTH" evidence="1">
    <location>
        <begin position="7"/>
        <end position="50"/>
    </location>
</feature>
<comment type="caution">
    <text evidence="2">The sequence shown here is derived from an EMBL/GenBank/DDBJ whole genome shotgun (WGS) entry which is preliminary data.</text>
</comment>
<name>A0A6I4W4V9_9BACL</name>
<dbReference type="AlphaFoldDB" id="A0A6I4W4V9"/>
<dbReference type="EMBL" id="WUUL01000013">
    <property type="protein sequence ID" value="MXQ55342.1"/>
    <property type="molecule type" value="Genomic_DNA"/>
</dbReference>
<gene>
    <name evidence="2" type="ORF">GSM42_16795</name>
</gene>
<accession>A0A6I4W4V9</accession>
<evidence type="ECO:0000313" key="2">
    <source>
        <dbReference type="EMBL" id="MXQ55342.1"/>
    </source>
</evidence>